<comment type="function">
    <text evidence="18">Binds to orexin receptor HCRTR2/OX2R only. Stimulates food intake. Modulates pituitary luteinizing hormone secretion in an ovarian steroid-dependent manner.</text>
</comment>
<evidence type="ECO:0000256" key="1">
    <source>
        <dbReference type="ARBA" id="ARBA00004427"/>
    </source>
</evidence>
<evidence type="ECO:0000313" key="20">
    <source>
        <dbReference type="Ensembl" id="ENSVKKP00000013950.1"/>
    </source>
</evidence>
<evidence type="ECO:0000256" key="18">
    <source>
        <dbReference type="ARBA" id="ARBA00046224"/>
    </source>
</evidence>
<sequence>AEIPPAIQRAAVVFLLFLLCSFATAKQVVPDCCRQKSCSCRIFDLLHGMGNHAAGILTVGKRGSTASTKAFQSRLYHLLHSLDNQAAGILTMGRRASKPALEHEKKAQGSPQLMTVPPAAGLGLASSCLAPLETGLLSGPKTGASADAIF</sequence>
<dbReference type="PRINTS" id="PR01091">
    <property type="entry name" value="OREXINPP"/>
</dbReference>
<name>A0A8D2KXZ7_VARKO</name>
<evidence type="ECO:0000256" key="14">
    <source>
        <dbReference type="ARBA" id="ARBA00034354"/>
    </source>
</evidence>
<dbReference type="Proteomes" id="UP000694545">
    <property type="component" value="Unplaced"/>
</dbReference>
<evidence type="ECO:0000256" key="5">
    <source>
        <dbReference type="ARBA" id="ARBA00022824"/>
    </source>
</evidence>
<keyword evidence="19" id="KW-0732">Signal</keyword>
<dbReference type="GO" id="GO:0031771">
    <property type="term" value="F:type 1 orexin receptor binding"/>
    <property type="evidence" value="ECO:0007669"/>
    <property type="project" value="TreeGrafter"/>
</dbReference>
<keyword evidence="7" id="KW-1015">Disulfide bond</keyword>
<dbReference type="GO" id="GO:0005184">
    <property type="term" value="F:neuropeptide hormone activity"/>
    <property type="evidence" value="ECO:0007669"/>
    <property type="project" value="TreeGrafter"/>
</dbReference>
<evidence type="ECO:0000256" key="17">
    <source>
        <dbReference type="ARBA" id="ARBA00045659"/>
    </source>
</evidence>
<evidence type="ECO:0000256" key="15">
    <source>
        <dbReference type="ARBA" id="ARBA00034367"/>
    </source>
</evidence>
<evidence type="ECO:0000256" key="19">
    <source>
        <dbReference type="SAM" id="SignalP"/>
    </source>
</evidence>
<keyword evidence="8" id="KW-0873">Pyrrolidone carboxylic acid</keyword>
<dbReference type="GO" id="GO:0048471">
    <property type="term" value="C:perinuclear region of cytoplasm"/>
    <property type="evidence" value="ECO:0007669"/>
    <property type="project" value="TreeGrafter"/>
</dbReference>
<dbReference type="OMA" id="HPCPGRR"/>
<evidence type="ECO:0000256" key="16">
    <source>
        <dbReference type="ARBA" id="ARBA00034371"/>
    </source>
</evidence>
<organism evidence="20 21">
    <name type="scientific">Varanus komodoensis</name>
    <name type="common">Komodo dragon</name>
    <dbReference type="NCBI Taxonomy" id="61221"/>
    <lineage>
        <taxon>Eukaryota</taxon>
        <taxon>Metazoa</taxon>
        <taxon>Chordata</taxon>
        <taxon>Craniata</taxon>
        <taxon>Vertebrata</taxon>
        <taxon>Euteleostomi</taxon>
        <taxon>Lepidosauria</taxon>
        <taxon>Squamata</taxon>
        <taxon>Bifurcata</taxon>
        <taxon>Unidentata</taxon>
        <taxon>Episquamata</taxon>
        <taxon>Toxicofera</taxon>
        <taxon>Anguimorpha</taxon>
        <taxon>Paleoanguimorpha</taxon>
        <taxon>Varanoidea</taxon>
        <taxon>Varanidae</taxon>
        <taxon>Varanus</taxon>
    </lineage>
</organism>
<dbReference type="InterPro" id="IPR001704">
    <property type="entry name" value="Orexin"/>
</dbReference>
<keyword evidence="6" id="KW-0770">Synapse</keyword>
<keyword evidence="5" id="KW-0256">Endoplasmic reticulum</keyword>
<evidence type="ECO:0000256" key="3">
    <source>
        <dbReference type="ARBA" id="ARBA00009198"/>
    </source>
</evidence>
<dbReference type="Ensembl" id="ENSVKKT00000014284.1">
    <property type="protein sequence ID" value="ENSVKKP00000013950.1"/>
    <property type="gene ID" value="ENSVKKG00000009607.1"/>
</dbReference>
<dbReference type="GO" id="GO:0007218">
    <property type="term" value="P:neuropeptide signaling pathway"/>
    <property type="evidence" value="ECO:0007669"/>
    <property type="project" value="UniProtKB-KW"/>
</dbReference>
<gene>
    <name evidence="20" type="primary">HCRT</name>
</gene>
<evidence type="ECO:0000256" key="11">
    <source>
        <dbReference type="ARBA" id="ARBA00034103"/>
    </source>
</evidence>
<dbReference type="GO" id="GO:0001659">
    <property type="term" value="P:temperature homeostasis"/>
    <property type="evidence" value="ECO:0007669"/>
    <property type="project" value="TreeGrafter"/>
</dbReference>
<comment type="function">
    <text evidence="17">Binds to orexin receptors HCRTR1/OX1R and HCRTR2/OX2R with a high affinity. Stimulates food intake. Modulates pituitary luteinizing hormone secretion in an ovarian steroid-dependent manner.</text>
</comment>
<keyword evidence="4" id="KW-0027">Amidation</keyword>
<dbReference type="GO" id="GO:0042594">
    <property type="term" value="P:response to starvation"/>
    <property type="evidence" value="ECO:0007669"/>
    <property type="project" value="TreeGrafter"/>
</dbReference>
<proteinExistence type="inferred from homology"/>
<evidence type="ECO:0000256" key="9">
    <source>
        <dbReference type="ARBA" id="ARBA00023320"/>
    </source>
</evidence>
<dbReference type="PANTHER" id="PTHR15173:SF2">
    <property type="entry name" value="HYPOCRETIN NEUROPEPTIDE PRECURSOR"/>
    <property type="match status" value="1"/>
</dbReference>
<dbReference type="GO" id="GO:0042755">
    <property type="term" value="P:eating behavior"/>
    <property type="evidence" value="ECO:0007669"/>
    <property type="project" value="TreeGrafter"/>
</dbReference>
<dbReference type="AlphaFoldDB" id="A0A8D2KXZ7"/>
<keyword evidence="21" id="KW-1185">Reference proteome</keyword>
<keyword evidence="9" id="KW-0527">Neuropeptide</keyword>
<dbReference type="GO" id="GO:0031772">
    <property type="term" value="F:type 2 orexin receptor binding"/>
    <property type="evidence" value="ECO:0007669"/>
    <property type="project" value="TreeGrafter"/>
</dbReference>
<dbReference type="GO" id="GO:0045202">
    <property type="term" value="C:synapse"/>
    <property type="evidence" value="ECO:0007669"/>
    <property type="project" value="UniProtKB-SubCell"/>
</dbReference>
<evidence type="ECO:0000256" key="4">
    <source>
        <dbReference type="ARBA" id="ARBA00022815"/>
    </source>
</evidence>
<dbReference type="GO" id="GO:0051971">
    <property type="term" value="P:positive regulation of transmission of nerve impulse"/>
    <property type="evidence" value="ECO:0007669"/>
    <property type="project" value="TreeGrafter"/>
</dbReference>
<reference evidence="20" key="1">
    <citation type="submission" date="2025-08" db="UniProtKB">
        <authorList>
            <consortium name="Ensembl"/>
        </authorList>
    </citation>
    <scope>IDENTIFICATION</scope>
</reference>
<reference evidence="20" key="2">
    <citation type="submission" date="2025-09" db="UniProtKB">
        <authorList>
            <consortium name="Ensembl"/>
        </authorList>
    </citation>
    <scope>IDENTIFICATION</scope>
</reference>
<evidence type="ECO:0000256" key="10">
    <source>
        <dbReference type="ARBA" id="ARBA00023329"/>
    </source>
</evidence>
<dbReference type="GO" id="GO:0030431">
    <property type="term" value="P:sleep"/>
    <property type="evidence" value="ECO:0007669"/>
    <property type="project" value="TreeGrafter"/>
</dbReference>
<evidence type="ECO:0000313" key="21">
    <source>
        <dbReference type="Proteomes" id="UP000694545"/>
    </source>
</evidence>
<evidence type="ECO:0000256" key="7">
    <source>
        <dbReference type="ARBA" id="ARBA00023157"/>
    </source>
</evidence>
<evidence type="ECO:0000256" key="2">
    <source>
        <dbReference type="ARBA" id="ARBA00004541"/>
    </source>
</evidence>
<feature type="chain" id="PRO_5034171954" description="Hypocretin neuropeptide precursor" evidence="19">
    <location>
        <begin position="26"/>
        <end position="150"/>
    </location>
</feature>
<evidence type="ECO:0000256" key="12">
    <source>
        <dbReference type="ARBA" id="ARBA00034336"/>
    </source>
</evidence>
<dbReference type="Pfam" id="PF02072">
    <property type="entry name" value="Orexin"/>
    <property type="match status" value="1"/>
</dbReference>
<protein>
    <recommendedName>
        <fullName evidence="12">Hypocretin neuropeptide precursor</fullName>
    </recommendedName>
    <alternativeName>
        <fullName evidence="16">Hypocretin</fullName>
    </alternativeName>
    <alternativeName>
        <fullName evidence="13">Orexin precursor</fullName>
    </alternativeName>
    <alternativeName>
        <fullName evidence="15">Prepro-orexin</fullName>
    </alternativeName>
    <alternativeName>
        <fullName evidence="14">Preprohypocretin</fullName>
    </alternativeName>
</protein>
<accession>A0A8D2KXZ7</accession>
<evidence type="ECO:0000256" key="13">
    <source>
        <dbReference type="ARBA" id="ARBA00034351"/>
    </source>
</evidence>
<evidence type="ECO:0000256" key="6">
    <source>
        <dbReference type="ARBA" id="ARBA00023018"/>
    </source>
</evidence>
<feature type="signal peptide" evidence="19">
    <location>
        <begin position="1"/>
        <end position="25"/>
    </location>
</feature>
<dbReference type="GO" id="GO:0005791">
    <property type="term" value="C:rough endoplasmic reticulum"/>
    <property type="evidence" value="ECO:0007669"/>
    <property type="project" value="UniProtKB-SubCell"/>
</dbReference>
<keyword evidence="10" id="KW-0968">Cytoplasmic vesicle</keyword>
<comment type="subcellular location">
    <subcellularLocation>
        <location evidence="2">Cytoplasmic vesicle</location>
    </subcellularLocation>
    <subcellularLocation>
        <location evidence="1">Rough endoplasmic reticulum</location>
    </subcellularLocation>
    <subcellularLocation>
        <location evidence="11">Synapse</location>
    </subcellularLocation>
</comment>
<dbReference type="GO" id="GO:0031410">
    <property type="term" value="C:cytoplasmic vesicle"/>
    <property type="evidence" value="ECO:0007669"/>
    <property type="project" value="UniProtKB-SubCell"/>
</dbReference>
<evidence type="ECO:0000256" key="8">
    <source>
        <dbReference type="ARBA" id="ARBA00023283"/>
    </source>
</evidence>
<dbReference type="GO" id="GO:0046928">
    <property type="term" value="P:regulation of neurotransmitter secretion"/>
    <property type="evidence" value="ECO:0007669"/>
    <property type="project" value="TreeGrafter"/>
</dbReference>
<comment type="similarity">
    <text evidence="3">Belongs to the orexin family.</text>
</comment>
<dbReference type="PANTHER" id="PTHR15173">
    <property type="entry name" value="OREXIN"/>
    <property type="match status" value="1"/>
</dbReference>